<evidence type="ECO:0000259" key="3">
    <source>
        <dbReference type="Pfam" id="PF12973"/>
    </source>
</evidence>
<dbReference type="InterPro" id="IPR014710">
    <property type="entry name" value="RmlC-like_jellyroll"/>
</dbReference>
<sequence>MTRTWINAAAALAILGGIAPATAAENDHAGLVVVPDGAAAIYEPGPPNLPKGTQISRVAGDPSKPGPFVLRVKVPANTVIAPHTHAKPETLTILSGSIYHEHGRTLDKAKGSALKVGGFVYLPEDMPHSLWTTDEPVELQVNGSGPFGLNYINPDDDPSRSAGKPG</sequence>
<reference evidence="4 5" key="1">
    <citation type="journal article" date="2012" name="Genet. Mol. Biol.">
        <title>Analysis of 16S rRNA and mxaF genes revealing insights into Methylobacterium niche-specific plant association.</title>
        <authorList>
            <person name="Dourado M.N."/>
            <person name="Andreote F.D."/>
            <person name="Dini-Andreote F."/>
            <person name="Conti R."/>
            <person name="Araujo J.M."/>
            <person name="Araujo W.L."/>
        </authorList>
    </citation>
    <scope>NUCLEOTIDE SEQUENCE [LARGE SCALE GENOMIC DNA]</scope>
    <source>
        <strain evidence="4 5">SR1.6/6</strain>
    </source>
</reference>
<dbReference type="CDD" id="cd06989">
    <property type="entry name" value="cupin_DRT102"/>
    <property type="match status" value="1"/>
</dbReference>
<reference evidence="4 5" key="2">
    <citation type="journal article" date="2013" name="Genome Announc.">
        <title>Draft Genome Sequence of Methylobacterium mesophilicum Strain SR1.6/6, Isolated from Citrus sinensis.</title>
        <authorList>
            <person name="Marinho Almeida D."/>
            <person name="Dini-Andreote F."/>
            <person name="Camargo Neves A.A."/>
            <person name="Juca Ramos R.T."/>
            <person name="Andreote F.D."/>
            <person name="Carneiro A.R."/>
            <person name="Oliveira de Souza Lima A."/>
            <person name="Caracciolo Gomes de Sa P.H."/>
            <person name="Ribeiro Barbosa M.S."/>
            <person name="Araujo W.L."/>
            <person name="Silva A."/>
        </authorList>
    </citation>
    <scope>NUCLEOTIDE SEQUENCE [LARGE SCALE GENOMIC DNA]</scope>
    <source>
        <strain evidence="4 5">SR1.6/6</strain>
    </source>
</reference>
<dbReference type="Pfam" id="PF12973">
    <property type="entry name" value="Cupin_7"/>
    <property type="match status" value="1"/>
</dbReference>
<gene>
    <name evidence="4" type="ORF">MMSR116_20220</name>
</gene>
<dbReference type="EMBL" id="CP043538">
    <property type="protein sequence ID" value="QGY03966.1"/>
    <property type="molecule type" value="Genomic_DNA"/>
</dbReference>
<dbReference type="AlphaFoldDB" id="A0A6B9FQD8"/>
<evidence type="ECO:0000313" key="5">
    <source>
        <dbReference type="Proteomes" id="UP000012488"/>
    </source>
</evidence>
<evidence type="ECO:0000256" key="1">
    <source>
        <dbReference type="SAM" id="MobiDB-lite"/>
    </source>
</evidence>
<accession>A0A6B9FQD8</accession>
<feature type="region of interest" description="Disordered" evidence="1">
    <location>
        <begin position="144"/>
        <end position="166"/>
    </location>
</feature>
<name>A0A6B9FQD8_9HYPH</name>
<protein>
    <submittedName>
        <fullName evidence="4">Cupin domain-containing protein</fullName>
    </submittedName>
</protein>
<dbReference type="Proteomes" id="UP000012488">
    <property type="component" value="Chromosome"/>
</dbReference>
<proteinExistence type="predicted"/>
<dbReference type="InterPro" id="IPR025979">
    <property type="entry name" value="ChrR-like_cupin_dom"/>
</dbReference>
<dbReference type="KEGG" id="mmes:MMSR116_20220"/>
<dbReference type="InterPro" id="IPR011051">
    <property type="entry name" value="RmlC_Cupin_sf"/>
</dbReference>
<keyword evidence="2" id="KW-0732">Signal</keyword>
<feature type="signal peptide" evidence="2">
    <location>
        <begin position="1"/>
        <end position="23"/>
    </location>
</feature>
<evidence type="ECO:0000313" key="4">
    <source>
        <dbReference type="EMBL" id="QGY03966.1"/>
    </source>
</evidence>
<dbReference type="OrthoDB" id="7506908at2"/>
<feature type="domain" description="ChrR-like cupin" evidence="3">
    <location>
        <begin position="50"/>
        <end position="142"/>
    </location>
</feature>
<feature type="chain" id="PRO_5025478918" evidence="2">
    <location>
        <begin position="24"/>
        <end position="166"/>
    </location>
</feature>
<evidence type="ECO:0000256" key="2">
    <source>
        <dbReference type="SAM" id="SignalP"/>
    </source>
</evidence>
<dbReference type="RefSeq" id="WP_010687457.1">
    <property type="nucleotide sequence ID" value="NZ_CP043538.1"/>
</dbReference>
<dbReference type="Gene3D" id="2.60.120.10">
    <property type="entry name" value="Jelly Rolls"/>
    <property type="match status" value="1"/>
</dbReference>
<organism evidence="4 5">
    <name type="scientific">Methylobacterium mesophilicum SR1.6/6</name>
    <dbReference type="NCBI Taxonomy" id="908290"/>
    <lineage>
        <taxon>Bacteria</taxon>
        <taxon>Pseudomonadati</taxon>
        <taxon>Pseudomonadota</taxon>
        <taxon>Alphaproteobacteria</taxon>
        <taxon>Hyphomicrobiales</taxon>
        <taxon>Methylobacteriaceae</taxon>
        <taxon>Methylobacterium</taxon>
    </lineage>
</organism>
<dbReference type="SUPFAM" id="SSF51182">
    <property type="entry name" value="RmlC-like cupins"/>
    <property type="match status" value="1"/>
</dbReference>